<gene>
    <name evidence="1" type="ORF">sr10062</name>
</gene>
<organism evidence="1 2">
    <name type="scientific">Sporisorium reilianum (strain SRZ2)</name>
    <name type="common">Maize head smut fungus</name>
    <dbReference type="NCBI Taxonomy" id="999809"/>
    <lineage>
        <taxon>Eukaryota</taxon>
        <taxon>Fungi</taxon>
        <taxon>Dikarya</taxon>
        <taxon>Basidiomycota</taxon>
        <taxon>Ustilaginomycotina</taxon>
        <taxon>Ustilaginomycetes</taxon>
        <taxon>Ustilaginales</taxon>
        <taxon>Ustilaginaceae</taxon>
        <taxon>Sporisorium</taxon>
    </lineage>
</organism>
<name>E6ZS77_SPORE</name>
<reference evidence="1 2" key="1">
    <citation type="journal article" date="2010" name="Science">
        <title>Pathogenicity determinants in smut fungi revealed by genome comparison.</title>
        <authorList>
            <person name="Schirawski J."/>
            <person name="Mannhaupt G."/>
            <person name="Muench K."/>
            <person name="Brefort T."/>
            <person name="Schipper K."/>
            <person name="Doehlemann G."/>
            <person name="Di Stasio M."/>
            <person name="Roessel N."/>
            <person name="Mendoza-Mendoza A."/>
            <person name="Pester D."/>
            <person name="Mueller O."/>
            <person name="Winterberg B."/>
            <person name="Meyer E."/>
            <person name="Ghareeb H."/>
            <person name="Wollenberg T."/>
            <person name="Muensterkoetter M."/>
            <person name="Wong P."/>
            <person name="Walter M."/>
            <person name="Stukenbrock E."/>
            <person name="Gueldener U."/>
            <person name="Kahmann R."/>
        </authorList>
    </citation>
    <scope>NUCLEOTIDE SEQUENCE [LARGE SCALE GENOMIC DNA]</scope>
    <source>
        <strain evidence="2">SRZ2</strain>
    </source>
</reference>
<dbReference type="EMBL" id="FQ311440">
    <property type="protein sequence ID" value="CBQ70084.1"/>
    <property type="molecule type" value="Genomic_DNA"/>
</dbReference>
<protein>
    <submittedName>
        <fullName evidence="1">Uncharacterized protein</fullName>
    </submittedName>
</protein>
<evidence type="ECO:0000313" key="1">
    <source>
        <dbReference type="EMBL" id="CBQ70084.1"/>
    </source>
</evidence>
<keyword evidence="2" id="KW-1185">Reference proteome</keyword>
<accession>E6ZS77</accession>
<dbReference type="AlphaFoldDB" id="E6ZS77"/>
<sequence>MRSTRGLPLPRLAQPVLRKQRYVGFPTDAEIDGLRFVVILILLVRSIAGQSATQNIIERHYGRSFCTRPAESCMRVDIQQSLAIERLQWYGNKTLNMHIMRSSFAIAVLLGLLRLCVRVVHTGGGQQSPRLSPLADHNQASSMEDQPLYIYPKILSDAQLNQLWNRLRAHIPSYVSSIEKVTPEPSWKAEGLRNEAFKQMTLYQGDEGVFKLAEANGDHGGKGWIVAFPLRQNGILNFLWPRGNRKETLFALAEVYPLNEHPYIYSLGFGRALPYKNHPVPTDQTAERLAYLFRPAH</sequence>
<dbReference type="VEuPathDB" id="FungiDB:sr10062"/>
<proteinExistence type="predicted"/>
<evidence type="ECO:0000313" key="2">
    <source>
        <dbReference type="Proteomes" id="UP000008867"/>
    </source>
</evidence>
<dbReference type="Proteomes" id="UP000008867">
    <property type="component" value="Chromosome 19"/>
</dbReference>
<dbReference type="HOGENOM" id="CLU_937416_0_0_1"/>